<evidence type="ECO:0000313" key="2">
    <source>
        <dbReference type="EMBL" id="GBO28434.1"/>
    </source>
</evidence>
<evidence type="ECO:0000313" key="1">
    <source>
        <dbReference type="EMBL" id="GBO28432.1"/>
    </source>
</evidence>
<reference evidence="2 3" key="1">
    <citation type="journal article" date="2019" name="Sci. Rep.">
        <title>Orb-weaving spider Araneus ventricosus genome elucidates the spidroin gene catalogue.</title>
        <authorList>
            <person name="Kono N."/>
            <person name="Nakamura H."/>
            <person name="Ohtoshi R."/>
            <person name="Moran D.A.P."/>
            <person name="Shinohara A."/>
            <person name="Yoshida Y."/>
            <person name="Fujiwara M."/>
            <person name="Mori M."/>
            <person name="Tomita M."/>
            <person name="Arakawa K."/>
        </authorList>
    </citation>
    <scope>NUCLEOTIDE SEQUENCE [LARGE SCALE GENOMIC DNA]</scope>
</reference>
<accession>A0A4Y2VW28</accession>
<comment type="caution">
    <text evidence="2">The sequence shown here is derived from an EMBL/GenBank/DDBJ whole genome shotgun (WGS) entry which is preliminary data.</text>
</comment>
<evidence type="ECO:0000313" key="3">
    <source>
        <dbReference type="Proteomes" id="UP000499080"/>
    </source>
</evidence>
<organism evidence="2 3">
    <name type="scientific">Araneus ventricosus</name>
    <name type="common">Orbweaver spider</name>
    <name type="synonym">Epeira ventricosa</name>
    <dbReference type="NCBI Taxonomy" id="182803"/>
    <lineage>
        <taxon>Eukaryota</taxon>
        <taxon>Metazoa</taxon>
        <taxon>Ecdysozoa</taxon>
        <taxon>Arthropoda</taxon>
        <taxon>Chelicerata</taxon>
        <taxon>Arachnida</taxon>
        <taxon>Araneae</taxon>
        <taxon>Araneomorphae</taxon>
        <taxon>Entelegynae</taxon>
        <taxon>Araneoidea</taxon>
        <taxon>Araneidae</taxon>
        <taxon>Araneus</taxon>
    </lineage>
</organism>
<dbReference type="EMBL" id="BGPR01051488">
    <property type="protein sequence ID" value="GBO28432.1"/>
    <property type="molecule type" value="Genomic_DNA"/>
</dbReference>
<dbReference type="EMBL" id="BGPR01051490">
    <property type="protein sequence ID" value="GBO28434.1"/>
    <property type="molecule type" value="Genomic_DNA"/>
</dbReference>
<gene>
    <name evidence="2" type="ORF">AVEN_142868_1</name>
    <name evidence="1" type="ORF">AVEN_264313_1</name>
</gene>
<dbReference type="Proteomes" id="UP000499080">
    <property type="component" value="Unassembled WGS sequence"/>
</dbReference>
<name>A0A4Y2VW28_ARAVE</name>
<sequence length="87" mass="9686">MDSSITFPLFSSLQVVGDMNGRPFICHLSTKGTFNDHSPNCLLPSFGTVTSRNPPHEYRSYMAVYGRLRSQSVKGNFLDCQGPPRSM</sequence>
<protein>
    <submittedName>
        <fullName evidence="2">Uncharacterized protein</fullName>
    </submittedName>
</protein>
<dbReference type="AlphaFoldDB" id="A0A4Y2VW28"/>
<keyword evidence="3" id="KW-1185">Reference proteome</keyword>
<proteinExistence type="predicted"/>